<evidence type="ECO:0000256" key="1">
    <source>
        <dbReference type="SAM" id="SignalP"/>
    </source>
</evidence>
<keyword evidence="4" id="KW-1185">Reference proteome</keyword>
<proteinExistence type="predicted"/>
<dbReference type="Pfam" id="PF14415">
    <property type="entry name" value="DUF4424"/>
    <property type="match status" value="1"/>
</dbReference>
<dbReference type="Gene3D" id="2.60.40.3680">
    <property type="match status" value="1"/>
</dbReference>
<evidence type="ECO:0000313" key="3">
    <source>
        <dbReference type="EMBL" id="MBB6507546.1"/>
    </source>
</evidence>
<dbReference type="EMBL" id="JACHBU010000002">
    <property type="protein sequence ID" value="MBB6507546.1"/>
    <property type="molecule type" value="Genomic_DNA"/>
</dbReference>
<feature type="chain" id="PRO_5030710303" description="DUF4424 domain-containing protein" evidence="1">
    <location>
        <begin position="26"/>
        <end position="336"/>
    </location>
</feature>
<feature type="domain" description="DUF4424" evidence="2">
    <location>
        <begin position="25"/>
        <end position="330"/>
    </location>
</feature>
<dbReference type="RefSeq" id="WP_184653968.1">
    <property type="nucleotide sequence ID" value="NZ_JACHBU010000002.1"/>
</dbReference>
<feature type="signal peptide" evidence="1">
    <location>
        <begin position="1"/>
        <end position="25"/>
    </location>
</feature>
<accession>A0A7X0JH84</accession>
<dbReference type="AlphaFoldDB" id="A0A7X0JH84"/>
<protein>
    <recommendedName>
        <fullName evidence="2">DUF4424 domain-containing protein</fullName>
    </recommendedName>
</protein>
<reference evidence="3 4" key="1">
    <citation type="submission" date="2020-08" db="EMBL/GenBank/DDBJ databases">
        <title>The Agave Microbiome: Exploring the role of microbial communities in plant adaptations to desert environments.</title>
        <authorList>
            <person name="Partida-Martinez L.P."/>
        </authorList>
    </citation>
    <scope>NUCLEOTIDE SEQUENCE [LARGE SCALE GENOMIC DNA]</scope>
    <source>
        <strain evidence="3 4">AS3.12</strain>
    </source>
</reference>
<sequence length="336" mass="37378">MRRWTIAFGATLTAGLLLAAPPLFANDTTAELTTGGLVYVQTADITMAEEHLHLSRQEVRVDYTFRNDTDKDVESVIAFPMPDITGGAQSDIAYGDPEADNFLGFTVIQDNREIKPRLQQRITATGIDRTEDLVAQKVPLLPYSERTAEALKTLPDDVKADFLAKGLIRIDRYDAGKGWQEDIIPAWTLRSAYWWKTTFPAQKPVKVSHRYKPSVGGTVAMTFIENGKPANEHARYAERYCIDDSFMKTAAKLQVAATKGGPHYTEQWLSYVLTTGANWSGPIGKFRLTIDKGNPKDYVSLCATNIKKTGPTTFEMTADDFTPEMDLHVLFLTAGE</sequence>
<evidence type="ECO:0000259" key="2">
    <source>
        <dbReference type="Pfam" id="PF14415"/>
    </source>
</evidence>
<dbReference type="InterPro" id="IPR025538">
    <property type="entry name" value="DUF4424"/>
</dbReference>
<keyword evidence="1" id="KW-0732">Signal</keyword>
<dbReference type="Proteomes" id="UP000585437">
    <property type="component" value="Unassembled WGS sequence"/>
</dbReference>
<comment type="caution">
    <text evidence="3">The sequence shown here is derived from an EMBL/GenBank/DDBJ whole genome shotgun (WGS) entry which is preliminary data.</text>
</comment>
<evidence type="ECO:0000313" key="4">
    <source>
        <dbReference type="Proteomes" id="UP000585437"/>
    </source>
</evidence>
<organism evidence="3 4">
    <name type="scientific">Rhizobium soli</name>
    <dbReference type="NCBI Taxonomy" id="424798"/>
    <lineage>
        <taxon>Bacteria</taxon>
        <taxon>Pseudomonadati</taxon>
        <taxon>Pseudomonadota</taxon>
        <taxon>Alphaproteobacteria</taxon>
        <taxon>Hyphomicrobiales</taxon>
        <taxon>Rhizobiaceae</taxon>
        <taxon>Rhizobium/Agrobacterium group</taxon>
        <taxon>Rhizobium</taxon>
    </lineage>
</organism>
<gene>
    <name evidence="3" type="ORF">F4695_000878</name>
</gene>
<name>A0A7X0JH84_9HYPH</name>